<name>A0A4Y2UCE4_ARAVE</name>
<keyword evidence="3" id="KW-1185">Reference proteome</keyword>
<evidence type="ECO:0000313" key="3">
    <source>
        <dbReference type="Proteomes" id="UP000499080"/>
    </source>
</evidence>
<dbReference type="EMBL" id="BGPR01035724">
    <property type="protein sequence ID" value="GBO10685.1"/>
    <property type="molecule type" value="Genomic_DNA"/>
</dbReference>
<proteinExistence type="predicted"/>
<organism evidence="1 3">
    <name type="scientific">Araneus ventricosus</name>
    <name type="common">Orbweaver spider</name>
    <name type="synonym">Epeira ventricosa</name>
    <dbReference type="NCBI Taxonomy" id="182803"/>
    <lineage>
        <taxon>Eukaryota</taxon>
        <taxon>Metazoa</taxon>
        <taxon>Ecdysozoa</taxon>
        <taxon>Arthropoda</taxon>
        <taxon>Chelicerata</taxon>
        <taxon>Arachnida</taxon>
        <taxon>Araneae</taxon>
        <taxon>Araneomorphae</taxon>
        <taxon>Entelegynae</taxon>
        <taxon>Araneoidea</taxon>
        <taxon>Araneidae</taxon>
        <taxon>Araneus</taxon>
    </lineage>
</organism>
<dbReference type="EMBL" id="BGPR01035727">
    <property type="protein sequence ID" value="GBO10691.1"/>
    <property type="molecule type" value="Genomic_DNA"/>
</dbReference>
<comment type="caution">
    <text evidence="1">The sequence shown here is derived from an EMBL/GenBank/DDBJ whole genome shotgun (WGS) entry which is preliminary data.</text>
</comment>
<dbReference type="Proteomes" id="UP000499080">
    <property type="component" value="Unassembled WGS sequence"/>
</dbReference>
<evidence type="ECO:0000313" key="1">
    <source>
        <dbReference type="EMBL" id="GBO10685.1"/>
    </source>
</evidence>
<accession>A0A4Y2UCE4</accession>
<gene>
    <name evidence="2" type="ORF">AVEN_149428_1</name>
    <name evidence="1" type="ORF">AVEN_272396_1</name>
</gene>
<protein>
    <submittedName>
        <fullName evidence="1">Uncharacterized protein</fullName>
    </submittedName>
</protein>
<dbReference type="AlphaFoldDB" id="A0A4Y2UCE4"/>
<sequence>MGESAVLKTEDGTQKTKRGWLTPEVTIWTAGVCGDDLQRSISGSHPLLTSDRAFQSLSAKIHSFHGPESVERTASKRGRRIFEWDLPISRIVCMVVVNRPSPL</sequence>
<reference evidence="1 3" key="1">
    <citation type="journal article" date="2019" name="Sci. Rep.">
        <title>Orb-weaving spider Araneus ventricosus genome elucidates the spidroin gene catalogue.</title>
        <authorList>
            <person name="Kono N."/>
            <person name="Nakamura H."/>
            <person name="Ohtoshi R."/>
            <person name="Moran D.A.P."/>
            <person name="Shinohara A."/>
            <person name="Yoshida Y."/>
            <person name="Fujiwara M."/>
            <person name="Mori M."/>
            <person name="Tomita M."/>
            <person name="Arakawa K."/>
        </authorList>
    </citation>
    <scope>NUCLEOTIDE SEQUENCE [LARGE SCALE GENOMIC DNA]</scope>
</reference>
<evidence type="ECO:0000313" key="2">
    <source>
        <dbReference type="EMBL" id="GBO10691.1"/>
    </source>
</evidence>